<keyword evidence="1" id="KW-0479">Metal-binding</keyword>
<dbReference type="GO" id="GO:0008725">
    <property type="term" value="F:DNA-3-methyladenine glycosylase activity"/>
    <property type="evidence" value="ECO:0007669"/>
    <property type="project" value="UniProtKB-EC"/>
</dbReference>
<dbReference type="Gene3D" id="1.10.340.30">
    <property type="entry name" value="Hypothetical protein, domain 2"/>
    <property type="match status" value="1"/>
</dbReference>
<dbReference type="PANTHER" id="PTHR30037:SF4">
    <property type="entry name" value="DNA-3-METHYLADENINE GLYCOSYLASE I"/>
    <property type="match status" value="1"/>
</dbReference>
<feature type="binding site" evidence="1">
    <location>
        <position position="193"/>
    </location>
    <ligand>
        <name>Zn(2+)</name>
        <dbReference type="ChEBI" id="CHEBI:29105"/>
    </ligand>
</feature>
<gene>
    <name evidence="2" type="ORF">BINDI_0645</name>
</gene>
<dbReference type="OrthoDB" id="9807664at2"/>
<evidence type="ECO:0000313" key="3">
    <source>
        <dbReference type="Proteomes" id="UP000028569"/>
    </source>
</evidence>
<keyword evidence="1" id="KW-0862">Zinc</keyword>
<evidence type="ECO:0000313" key="2">
    <source>
        <dbReference type="EMBL" id="AIC91920.1"/>
    </source>
</evidence>
<protein>
    <submittedName>
        <fullName evidence="2">DNA-3-methyladenine glycosylase I</fullName>
        <ecNumber evidence="2">3.2.2.20</ecNumber>
    </submittedName>
</protein>
<proteinExistence type="predicted"/>
<dbReference type="Pfam" id="PF03352">
    <property type="entry name" value="Adenine_glyco"/>
    <property type="match status" value="1"/>
</dbReference>
<keyword evidence="3" id="KW-1185">Reference proteome</keyword>
<dbReference type="SUPFAM" id="SSF48150">
    <property type="entry name" value="DNA-glycosylase"/>
    <property type="match status" value="1"/>
</dbReference>
<dbReference type="EMBL" id="CP006018">
    <property type="protein sequence ID" value="AIC91920.1"/>
    <property type="molecule type" value="Genomic_DNA"/>
</dbReference>
<dbReference type="RefSeq" id="WP_052108748.1">
    <property type="nucleotide sequence ID" value="NZ_CP006018.1"/>
</dbReference>
<dbReference type="PANTHER" id="PTHR30037">
    <property type="entry name" value="DNA-3-METHYLADENINE GLYCOSYLASE 1"/>
    <property type="match status" value="1"/>
</dbReference>
<feature type="binding site" evidence="1">
    <location>
        <position position="189"/>
    </location>
    <ligand>
        <name>Zn(2+)</name>
        <dbReference type="ChEBI" id="CHEBI:29105"/>
    </ligand>
</feature>
<keyword evidence="2" id="KW-0378">Hydrolase</keyword>
<feature type="binding site" evidence="1">
    <location>
        <position position="32"/>
    </location>
    <ligand>
        <name>Zn(2+)</name>
        <dbReference type="ChEBI" id="CHEBI:29105"/>
    </ligand>
</feature>
<name>A0A087VTY9_9BIFI</name>
<organism evidence="2 3">
    <name type="scientific">Bifidobacterium [indicum] DSM 20214 = LMG 11587</name>
    <dbReference type="NCBI Taxonomy" id="1341694"/>
    <lineage>
        <taxon>Bacteria</taxon>
        <taxon>Bacillati</taxon>
        <taxon>Actinomycetota</taxon>
        <taxon>Actinomycetes</taxon>
        <taxon>Bifidobacteriales</taxon>
        <taxon>Bifidobacteriaceae</taxon>
        <taxon>Bifidobacterium</taxon>
    </lineage>
</organism>
<dbReference type="GO" id="GO:0006284">
    <property type="term" value="P:base-excision repair"/>
    <property type="evidence" value="ECO:0007669"/>
    <property type="project" value="InterPro"/>
</dbReference>
<evidence type="ECO:0000256" key="1">
    <source>
        <dbReference type="PIRSR" id="PIRSR605019-1"/>
    </source>
</evidence>
<reference evidence="2 3" key="1">
    <citation type="journal article" date="2014" name="Appl. Environ. Microbiol.">
        <title>Genomic encyclopedia of type strains of the genus Bifidobacterium.</title>
        <authorList>
            <person name="Milani C."/>
            <person name="Lugli G.A."/>
            <person name="Duranti S."/>
            <person name="Turroni F."/>
            <person name="Bottacini F."/>
            <person name="Mangifesta M."/>
            <person name="Sanchez B."/>
            <person name="Viappiani A."/>
            <person name="Mancabelli L."/>
            <person name="Taminiau B."/>
            <person name="Delcenserie V."/>
            <person name="Barrangou R."/>
            <person name="Margolles A."/>
            <person name="van Sinderen D."/>
            <person name="Ventura M."/>
        </authorList>
    </citation>
    <scope>NUCLEOTIDE SEQUENCE [LARGE SCALE GENOMIC DNA]</scope>
    <source>
        <strain evidence="2 3">LMG 11587</strain>
    </source>
</reference>
<dbReference type="GO" id="GO:0046872">
    <property type="term" value="F:metal ion binding"/>
    <property type="evidence" value="ECO:0007669"/>
    <property type="project" value="UniProtKB-KW"/>
</dbReference>
<keyword evidence="2" id="KW-0326">Glycosidase</keyword>
<dbReference type="InterPro" id="IPR052891">
    <property type="entry name" value="DNA-3mA_glycosylase"/>
</dbReference>
<dbReference type="HOGENOM" id="CLU_083758_1_0_11"/>
<sequence>MIETLGVDQTAQATPQKRCDWAQSDPLERTYHDEEWGVPKHGSQALFEMLSLEIFQSGLSWQLVLRRREALRKAFANFDIQTVAGYDQADVDRLVQNADIIRNLAKIKATINNARVIADMFPGEEFDRYCWSFTGGKTIYHDYLTILTTPRYDHLAEIVSTDMKGIGLKFVGPVTAQSFIQSVGIVNDHMHGCYLNAFQE</sequence>
<feature type="binding site" evidence="1">
    <location>
        <position position="19"/>
    </location>
    <ligand>
        <name>Zn(2+)</name>
        <dbReference type="ChEBI" id="CHEBI:29105"/>
    </ligand>
</feature>
<dbReference type="AlphaFoldDB" id="A0A087VTY9"/>
<dbReference type="InterPro" id="IPR005019">
    <property type="entry name" value="Adenine_glyco"/>
</dbReference>
<accession>A0A087VTY9</accession>
<dbReference type="KEGG" id="bii:BINDI_0645"/>
<dbReference type="Proteomes" id="UP000028569">
    <property type="component" value="Chromosome"/>
</dbReference>
<dbReference type="InterPro" id="IPR011257">
    <property type="entry name" value="DNA_glycosylase"/>
</dbReference>
<dbReference type="EC" id="3.2.2.20" evidence="2"/>